<dbReference type="InterPro" id="IPR051916">
    <property type="entry name" value="GPI-anchor_lipid_remodeler"/>
</dbReference>
<keyword evidence="4" id="KW-0378">Hydrolase</keyword>
<organism evidence="4 5">
    <name type="scientific">Pedobacter psychrotolerans</name>
    <dbReference type="NCBI Taxonomy" id="1843235"/>
    <lineage>
        <taxon>Bacteria</taxon>
        <taxon>Pseudomonadati</taxon>
        <taxon>Bacteroidota</taxon>
        <taxon>Sphingobacteriia</taxon>
        <taxon>Sphingobacteriales</taxon>
        <taxon>Sphingobacteriaceae</taxon>
        <taxon>Pedobacter</taxon>
    </lineage>
</organism>
<gene>
    <name evidence="4" type="ORF">EV200_102496</name>
    <name evidence="3" type="ORF">GCM10011413_20430</name>
</gene>
<evidence type="ECO:0000313" key="4">
    <source>
        <dbReference type="EMBL" id="TCO29077.1"/>
    </source>
</evidence>
<evidence type="ECO:0000313" key="3">
    <source>
        <dbReference type="EMBL" id="GGE53983.1"/>
    </source>
</evidence>
<keyword evidence="4" id="KW-0269">Exonuclease</keyword>
<reference evidence="4 5" key="3">
    <citation type="submission" date="2019-03" db="EMBL/GenBank/DDBJ databases">
        <title>Genomic Encyclopedia of Type Strains, Phase IV (KMG-IV): sequencing the most valuable type-strain genomes for metagenomic binning, comparative biology and taxonomic classification.</title>
        <authorList>
            <person name="Goeker M."/>
        </authorList>
    </citation>
    <scope>NUCLEOTIDE SEQUENCE [LARGE SCALE GENOMIC DNA]</scope>
    <source>
        <strain evidence="4 5">DSM 103236</strain>
    </source>
</reference>
<dbReference type="RefSeq" id="WP_132530246.1">
    <property type="nucleotide sequence ID" value="NZ_BMJO01000003.1"/>
</dbReference>
<keyword evidence="1" id="KW-0472">Membrane</keyword>
<proteinExistence type="predicted"/>
<dbReference type="PANTHER" id="PTHR14859">
    <property type="entry name" value="CALCOFLUOR WHITE HYPERSENSITIVE PROTEIN PRECURSOR"/>
    <property type="match status" value="1"/>
</dbReference>
<name>A0A4R2HJ52_9SPHI</name>
<dbReference type="GO" id="GO:0006506">
    <property type="term" value="P:GPI anchor biosynthetic process"/>
    <property type="evidence" value="ECO:0007669"/>
    <property type="project" value="TreeGrafter"/>
</dbReference>
<keyword evidence="1" id="KW-1133">Transmembrane helix</keyword>
<feature type="transmembrane region" description="Helical" evidence="1">
    <location>
        <begin position="12"/>
        <end position="33"/>
    </location>
</feature>
<dbReference type="Proteomes" id="UP000295684">
    <property type="component" value="Unassembled WGS sequence"/>
</dbReference>
<evidence type="ECO:0000313" key="6">
    <source>
        <dbReference type="Proteomes" id="UP000622648"/>
    </source>
</evidence>
<evidence type="ECO:0000256" key="1">
    <source>
        <dbReference type="SAM" id="Phobius"/>
    </source>
</evidence>
<dbReference type="CDD" id="cd09084">
    <property type="entry name" value="EEP-2"/>
    <property type="match status" value="1"/>
</dbReference>
<evidence type="ECO:0000313" key="5">
    <source>
        <dbReference type="Proteomes" id="UP000295684"/>
    </source>
</evidence>
<dbReference type="AlphaFoldDB" id="A0A4R2HJ52"/>
<evidence type="ECO:0000259" key="2">
    <source>
        <dbReference type="Pfam" id="PF03372"/>
    </source>
</evidence>
<feature type="domain" description="Endonuclease/exonuclease/phosphatase" evidence="2">
    <location>
        <begin position="283"/>
        <end position="357"/>
    </location>
</feature>
<dbReference type="GO" id="GO:0016020">
    <property type="term" value="C:membrane"/>
    <property type="evidence" value="ECO:0007669"/>
    <property type="project" value="GOC"/>
</dbReference>
<feature type="transmembrane region" description="Helical" evidence="1">
    <location>
        <begin position="68"/>
        <end position="85"/>
    </location>
</feature>
<sequence>MSTKKYNLLDKLLFPIAIILALGLILGTVAGNMDPREHPIIAFFGLAYPYFLFLHIIFIAWWCISKKWIFALVSVVVIAYGYKTLRATFSISGDKGPLEKADNSIRMMTYNVHNFKLYGGENDESVKEKILQVVNDQSPDIICFQEFYTRYKGDFDTIDTLKKILNTKHFFFVPTNKNEYEAIGLAIFSKFPIKATGKIPFVEGFPGNMSIYTDLDVKGQTLRVYNVHFQSISFEKQDYEYLDKVKEMNTEIQPSKRILRMLKSAFLKRSSQVDVMKKEMDNCKTPYLIAGDFNDTPASYVVTQITENLNNAFIKKGLGFGTTYNGKFPNFQIDYIATSKDLEVLNYQIEKAKLSDHFPVRSDLKLIQKAEKK</sequence>
<dbReference type="Proteomes" id="UP000622648">
    <property type="component" value="Unassembled WGS sequence"/>
</dbReference>
<dbReference type="GO" id="GO:0004527">
    <property type="term" value="F:exonuclease activity"/>
    <property type="evidence" value="ECO:0007669"/>
    <property type="project" value="UniProtKB-KW"/>
</dbReference>
<dbReference type="EMBL" id="BMJO01000003">
    <property type="protein sequence ID" value="GGE53983.1"/>
    <property type="molecule type" value="Genomic_DNA"/>
</dbReference>
<keyword evidence="6" id="KW-1185">Reference proteome</keyword>
<dbReference type="Pfam" id="PF03372">
    <property type="entry name" value="Exo_endo_phos"/>
    <property type="match status" value="2"/>
</dbReference>
<dbReference type="SUPFAM" id="SSF56219">
    <property type="entry name" value="DNase I-like"/>
    <property type="match status" value="1"/>
</dbReference>
<dbReference type="GO" id="GO:0004519">
    <property type="term" value="F:endonuclease activity"/>
    <property type="evidence" value="ECO:0007669"/>
    <property type="project" value="UniProtKB-KW"/>
</dbReference>
<reference evidence="6" key="2">
    <citation type="journal article" date="2019" name="Int. J. Syst. Evol. Microbiol.">
        <title>The Global Catalogue of Microorganisms (GCM) 10K type strain sequencing project: providing services to taxonomists for standard genome sequencing and annotation.</title>
        <authorList>
            <consortium name="The Broad Institute Genomics Platform"/>
            <consortium name="The Broad Institute Genome Sequencing Center for Infectious Disease"/>
            <person name="Wu L."/>
            <person name="Ma J."/>
        </authorList>
    </citation>
    <scope>NUCLEOTIDE SEQUENCE [LARGE SCALE GENOMIC DNA]</scope>
    <source>
        <strain evidence="6">CGMCC 1.15644</strain>
    </source>
</reference>
<dbReference type="Gene3D" id="3.60.10.10">
    <property type="entry name" value="Endonuclease/exonuclease/phosphatase"/>
    <property type="match status" value="1"/>
</dbReference>
<protein>
    <submittedName>
        <fullName evidence="3 4">Endonuclease</fullName>
    </submittedName>
</protein>
<keyword evidence="4" id="KW-0540">Nuclease</keyword>
<feature type="domain" description="Endonuclease/exonuclease/phosphatase" evidence="2">
    <location>
        <begin position="108"/>
        <end position="217"/>
    </location>
</feature>
<dbReference type="InterPro" id="IPR005135">
    <property type="entry name" value="Endo/exonuclease/phosphatase"/>
</dbReference>
<accession>A0A4R2HJ52</accession>
<dbReference type="PANTHER" id="PTHR14859:SF15">
    <property type="entry name" value="ENDONUCLEASE_EXONUCLEASE_PHOSPHATASE DOMAIN-CONTAINING PROTEIN"/>
    <property type="match status" value="1"/>
</dbReference>
<dbReference type="OrthoDB" id="635146at2"/>
<reference evidence="3" key="4">
    <citation type="submission" date="2024-05" db="EMBL/GenBank/DDBJ databases">
        <authorList>
            <person name="Sun Q."/>
            <person name="Zhou Y."/>
        </authorList>
    </citation>
    <scope>NUCLEOTIDE SEQUENCE</scope>
    <source>
        <strain evidence="3">CGMCC 1.15644</strain>
    </source>
</reference>
<keyword evidence="1" id="KW-0812">Transmembrane</keyword>
<reference evidence="3" key="1">
    <citation type="journal article" date="2014" name="Int. J. Syst. Evol. Microbiol.">
        <title>Complete genome of a new Firmicutes species belonging to the dominant human colonic microbiota ('Ruminococcus bicirculans') reveals two chromosomes and a selective capacity to utilize plant glucans.</title>
        <authorList>
            <consortium name="NISC Comparative Sequencing Program"/>
            <person name="Wegmann U."/>
            <person name="Louis P."/>
            <person name="Goesmann A."/>
            <person name="Henrissat B."/>
            <person name="Duncan S.H."/>
            <person name="Flint H.J."/>
        </authorList>
    </citation>
    <scope>NUCLEOTIDE SEQUENCE</scope>
    <source>
        <strain evidence="3">CGMCC 1.15644</strain>
    </source>
</reference>
<feature type="transmembrane region" description="Helical" evidence="1">
    <location>
        <begin position="40"/>
        <end position="62"/>
    </location>
</feature>
<dbReference type="EMBL" id="SLWO01000002">
    <property type="protein sequence ID" value="TCO29077.1"/>
    <property type="molecule type" value="Genomic_DNA"/>
</dbReference>
<keyword evidence="4" id="KW-0255">Endonuclease</keyword>
<dbReference type="InterPro" id="IPR036691">
    <property type="entry name" value="Endo/exonu/phosph_ase_sf"/>
</dbReference>
<comment type="caution">
    <text evidence="4">The sequence shown here is derived from an EMBL/GenBank/DDBJ whole genome shotgun (WGS) entry which is preliminary data.</text>
</comment>